<dbReference type="AlphaFoldDB" id="A0A7H9AT77"/>
<name>A0A7H9AT77_9FLAO</name>
<reference evidence="1 2" key="1">
    <citation type="journal article" date="2006" name="Int. J. Syst. Evol. Microbiol.">
        <title>Costertonia aggregata gen. nov., sp. nov., a mesophilic marine bacterium of the family Flavobacteriaceae, isolated from a mature biofilm.</title>
        <authorList>
            <person name="Kwon K.K."/>
            <person name="Lee Y.K."/>
            <person name="Lee H.K."/>
        </authorList>
    </citation>
    <scope>NUCLEOTIDE SEQUENCE [LARGE SCALE GENOMIC DNA]</scope>
    <source>
        <strain evidence="1 2">KCCM 42265</strain>
    </source>
</reference>
<keyword evidence="2" id="KW-1185">Reference proteome</keyword>
<dbReference type="Proteomes" id="UP000509302">
    <property type="component" value="Chromosome"/>
</dbReference>
<organism evidence="1 2">
    <name type="scientific">Costertonia aggregata</name>
    <dbReference type="NCBI Taxonomy" id="343403"/>
    <lineage>
        <taxon>Bacteria</taxon>
        <taxon>Pseudomonadati</taxon>
        <taxon>Bacteroidota</taxon>
        <taxon>Flavobacteriia</taxon>
        <taxon>Flavobacteriales</taxon>
        <taxon>Flavobacteriaceae</taxon>
        <taxon>Costertonia</taxon>
    </lineage>
</organism>
<dbReference type="EMBL" id="CP058595">
    <property type="protein sequence ID" value="QLG46552.1"/>
    <property type="molecule type" value="Genomic_DNA"/>
</dbReference>
<sequence length="51" mass="5941">MKTRTILGLASTLVRGRKFKMMAVGLQLAYMGYRYFKDKKRKNQREAKTVG</sequence>
<evidence type="ECO:0000313" key="2">
    <source>
        <dbReference type="Proteomes" id="UP000509302"/>
    </source>
</evidence>
<protein>
    <submittedName>
        <fullName evidence="1">Uncharacterized protein</fullName>
    </submittedName>
</protein>
<evidence type="ECO:0000313" key="1">
    <source>
        <dbReference type="EMBL" id="QLG46552.1"/>
    </source>
</evidence>
<dbReference type="RefSeq" id="WP_179242831.1">
    <property type="nucleotide sequence ID" value="NZ_CP058595.1"/>
</dbReference>
<proteinExistence type="predicted"/>
<accession>A0A7H9AT77</accession>
<gene>
    <name evidence="1" type="ORF">HYG79_14750</name>
</gene>
<dbReference type="KEGG" id="cagg:HYG79_14750"/>